<organism evidence="2 3">
    <name type="scientific">Candidatus Chisholmbacteria bacterium RIFCSPHIGHO2_01_FULL_48_12</name>
    <dbReference type="NCBI Taxonomy" id="1797589"/>
    <lineage>
        <taxon>Bacteria</taxon>
        <taxon>Candidatus Chisholmiibacteriota</taxon>
    </lineage>
</organism>
<keyword evidence="1" id="KW-0812">Transmembrane</keyword>
<proteinExistence type="predicted"/>
<feature type="transmembrane region" description="Helical" evidence="1">
    <location>
        <begin position="176"/>
        <end position="192"/>
    </location>
</feature>
<accession>A0A1G1VNC6</accession>
<evidence type="ECO:0000313" key="2">
    <source>
        <dbReference type="EMBL" id="OGY16727.1"/>
    </source>
</evidence>
<evidence type="ECO:0008006" key="4">
    <source>
        <dbReference type="Google" id="ProtNLM"/>
    </source>
</evidence>
<gene>
    <name evidence="2" type="ORF">A2784_04550</name>
</gene>
<sequence>MLIIIVLTFISLILRLINLGDFPANISVGELGFIYPLRHLINYNLFIARLPFVLLYTATILLVVILVRRLSRPIAIWTGILLTVSPWHLGLSRRAVPLWFPWLNLELTKFLERFFDFLSPVNLFFANSLLSVTLPLLLIGLARAKKFDRLFWLSVKLIIAGTGLASLQVYFGNHDALVLALFGWTILLGWGITHSLHRFPWLVFIFTSIFIYQIINSLHNYFIHLQAQARSQWEMIYQPVSRFILDHQDEYQRIVVIPKYGYPREYLDWYSKGQIDQSKLVIDQFKDDYLNPNTVYIGHINEQIKHQVLATFELPTGSVLLFAGTGTAQAK</sequence>
<keyword evidence="1" id="KW-1133">Transmembrane helix</keyword>
<protein>
    <recommendedName>
        <fullName evidence="4">Glycosyltransferase RgtA/B/C/D-like domain-containing protein</fullName>
    </recommendedName>
</protein>
<comment type="caution">
    <text evidence="2">The sequence shown here is derived from an EMBL/GenBank/DDBJ whole genome shotgun (WGS) entry which is preliminary data.</text>
</comment>
<feature type="transmembrane region" description="Helical" evidence="1">
    <location>
        <begin position="150"/>
        <end position="170"/>
    </location>
</feature>
<dbReference type="Proteomes" id="UP000177324">
    <property type="component" value="Unassembled WGS sequence"/>
</dbReference>
<dbReference type="AlphaFoldDB" id="A0A1G1VNC6"/>
<feature type="transmembrane region" description="Helical" evidence="1">
    <location>
        <begin position="117"/>
        <end position="138"/>
    </location>
</feature>
<evidence type="ECO:0000256" key="1">
    <source>
        <dbReference type="SAM" id="Phobius"/>
    </source>
</evidence>
<keyword evidence="1" id="KW-0472">Membrane</keyword>
<feature type="transmembrane region" description="Helical" evidence="1">
    <location>
        <begin position="199"/>
        <end position="215"/>
    </location>
</feature>
<feature type="transmembrane region" description="Helical" evidence="1">
    <location>
        <begin position="74"/>
        <end position="91"/>
    </location>
</feature>
<evidence type="ECO:0000313" key="3">
    <source>
        <dbReference type="Proteomes" id="UP000177324"/>
    </source>
</evidence>
<dbReference type="EMBL" id="MHCH01000039">
    <property type="protein sequence ID" value="OGY16727.1"/>
    <property type="molecule type" value="Genomic_DNA"/>
</dbReference>
<name>A0A1G1VNC6_9BACT</name>
<feature type="transmembrane region" description="Helical" evidence="1">
    <location>
        <begin position="43"/>
        <end position="67"/>
    </location>
</feature>
<reference evidence="2 3" key="1">
    <citation type="journal article" date="2016" name="Nat. Commun.">
        <title>Thousands of microbial genomes shed light on interconnected biogeochemical processes in an aquifer system.</title>
        <authorList>
            <person name="Anantharaman K."/>
            <person name="Brown C.T."/>
            <person name="Hug L.A."/>
            <person name="Sharon I."/>
            <person name="Castelle C.J."/>
            <person name="Probst A.J."/>
            <person name="Thomas B.C."/>
            <person name="Singh A."/>
            <person name="Wilkins M.J."/>
            <person name="Karaoz U."/>
            <person name="Brodie E.L."/>
            <person name="Williams K.H."/>
            <person name="Hubbard S.S."/>
            <person name="Banfield J.F."/>
        </authorList>
    </citation>
    <scope>NUCLEOTIDE SEQUENCE [LARGE SCALE GENOMIC DNA]</scope>
</reference>
<dbReference type="STRING" id="1797589.A2784_04550"/>